<dbReference type="PANTHER" id="PTHR30576:SF0">
    <property type="entry name" value="UNDECAPRENYL-PHOSPHATE N-ACETYLGALACTOSAMINYL 1-PHOSPHATE TRANSFERASE-RELATED"/>
    <property type="match status" value="1"/>
</dbReference>
<dbReference type="RefSeq" id="WP_095089551.1">
    <property type="nucleotide sequence ID" value="NZ_BMDM01000001.1"/>
</dbReference>
<feature type="domain" description="Bacterial sugar transferase" evidence="3">
    <location>
        <begin position="40"/>
        <end position="219"/>
    </location>
</feature>
<reference evidence="4 5" key="1">
    <citation type="submission" date="2017-06" db="EMBL/GenBank/DDBJ databases">
        <authorList>
            <consortium name="Pathogen Informatics"/>
        </authorList>
    </citation>
    <scope>NUCLEOTIDE SEQUENCE [LARGE SCALE GENOMIC DNA]</scope>
    <source>
        <strain evidence="4 5">NCTC13839</strain>
    </source>
</reference>
<dbReference type="OrthoDB" id="9808602at2"/>
<keyword evidence="2" id="KW-0472">Membrane</keyword>
<dbReference type="Proteomes" id="UP000242084">
    <property type="component" value="Chromosome 1"/>
</dbReference>
<feature type="transmembrane region" description="Helical" evidence="2">
    <location>
        <begin position="45"/>
        <end position="68"/>
    </location>
</feature>
<dbReference type="InterPro" id="IPR003362">
    <property type="entry name" value="Bact_transf"/>
</dbReference>
<comment type="similarity">
    <text evidence="1">Belongs to the bacterial sugar transferase family.</text>
</comment>
<accession>A0A240A4A2</accession>
<proteinExistence type="inferred from homology"/>
<keyword evidence="4" id="KW-0808">Transferase</keyword>
<sequence>MNKKHVYQVKKVNGEVIPEYTFQKSLNYEVEVNKTYFPMKRKVDFLAATILFIITLPIMVIFSILIMLETKGSPLYTQTRVGKMGKMFKIYKLRSMHQNAESDGAKWAEENDPRITKIGRIIRKKRIDELPQLINVIKGEMSFIGPRPERPEFVELFSSGIKGFEKRCLVKPGLSGLAQVQGGYDLSPNQKLKLDMYYINNASIKLELFIITKTVFVILTGSGSR</sequence>
<evidence type="ECO:0000259" key="3">
    <source>
        <dbReference type="Pfam" id="PF02397"/>
    </source>
</evidence>
<keyword evidence="5" id="KW-1185">Reference proteome</keyword>
<dbReference type="GO" id="GO:0016780">
    <property type="term" value="F:phosphotransferase activity, for other substituted phosphate groups"/>
    <property type="evidence" value="ECO:0007669"/>
    <property type="project" value="TreeGrafter"/>
</dbReference>
<dbReference type="PANTHER" id="PTHR30576">
    <property type="entry name" value="COLANIC BIOSYNTHESIS UDP-GLUCOSE LIPID CARRIER TRANSFERASE"/>
    <property type="match status" value="1"/>
</dbReference>
<dbReference type="EMBL" id="LT906462">
    <property type="protein sequence ID" value="SNV78272.1"/>
    <property type="molecule type" value="Genomic_DNA"/>
</dbReference>
<evidence type="ECO:0000256" key="2">
    <source>
        <dbReference type="SAM" id="Phobius"/>
    </source>
</evidence>
<keyword evidence="2" id="KW-0812">Transmembrane</keyword>
<evidence type="ECO:0000313" key="5">
    <source>
        <dbReference type="Proteomes" id="UP000242084"/>
    </source>
</evidence>
<organism evidence="4 5">
    <name type="scientific">Mammaliicoccus stepanovicii</name>
    <dbReference type="NCBI Taxonomy" id="643214"/>
    <lineage>
        <taxon>Bacteria</taxon>
        <taxon>Bacillati</taxon>
        <taxon>Bacillota</taxon>
        <taxon>Bacilli</taxon>
        <taxon>Bacillales</taxon>
        <taxon>Staphylococcaceae</taxon>
        <taxon>Mammaliicoccus</taxon>
    </lineage>
</organism>
<protein>
    <submittedName>
        <fullName evidence="4">Putative sugar transferase</fullName>
    </submittedName>
</protein>
<evidence type="ECO:0000256" key="1">
    <source>
        <dbReference type="ARBA" id="ARBA00006464"/>
    </source>
</evidence>
<dbReference type="KEGG" id="sste:SAMEA4384403_2203"/>
<evidence type="ECO:0000313" key="4">
    <source>
        <dbReference type="EMBL" id="SNV78272.1"/>
    </source>
</evidence>
<dbReference type="AlphaFoldDB" id="A0A240A4A2"/>
<name>A0A240A4A2_9STAP</name>
<keyword evidence="2" id="KW-1133">Transmembrane helix</keyword>
<gene>
    <name evidence="4" type="primary">wcaJ</name>
    <name evidence="4" type="ORF">SAMEA4384403_02203</name>
</gene>
<dbReference type="Pfam" id="PF02397">
    <property type="entry name" value="Bac_transf"/>
    <property type="match status" value="1"/>
</dbReference>